<dbReference type="AlphaFoldDB" id="A0A812QMK8"/>
<accession>A0A812QMK8</accession>
<dbReference type="PANTHER" id="PTHR47908:SF2">
    <property type="entry name" value="TETRATRICOPEPTIDE REPEAT (TPR)-LIKE SUPERFAMILY PROTEIN"/>
    <property type="match status" value="1"/>
</dbReference>
<evidence type="ECO:0000313" key="1">
    <source>
        <dbReference type="EMBL" id="CAE7394591.1"/>
    </source>
</evidence>
<name>A0A812QMK8_9DINO</name>
<organism evidence="1 2">
    <name type="scientific">Symbiodinium natans</name>
    <dbReference type="NCBI Taxonomy" id="878477"/>
    <lineage>
        <taxon>Eukaryota</taxon>
        <taxon>Sar</taxon>
        <taxon>Alveolata</taxon>
        <taxon>Dinophyceae</taxon>
        <taxon>Suessiales</taxon>
        <taxon>Symbiodiniaceae</taxon>
        <taxon>Symbiodinium</taxon>
    </lineage>
</organism>
<dbReference type="OrthoDB" id="2017782at2759"/>
<reference evidence="1" key="1">
    <citation type="submission" date="2021-02" db="EMBL/GenBank/DDBJ databases">
        <authorList>
            <person name="Dougan E. K."/>
            <person name="Rhodes N."/>
            <person name="Thang M."/>
            <person name="Chan C."/>
        </authorList>
    </citation>
    <scope>NUCLEOTIDE SEQUENCE</scope>
</reference>
<sequence length="295" mass="32272">MELPKLACSARAATVTRCPLGPLATGNPWFGGLDVGGVRNAWQATMLASMVLGSALIRRKSRRPKSVGAAFGLSKTSKNRREGLFNVVATLAAAPSPAVAKGGGNPFLLVQEGEEAFKKNKVEESVELFDKAAQSGYPKARLWQRGLSLYYAKDFQSGSEQFRKDVEMNPNDTEESIWAFLCEAQLLGFQQARRQILTVGVDPRPVMRTAMALFRGDDDAKSIAALEDLSAGGRSDVFYSCLYLGLFYEAKGDTENARRYLLKATSCKYGATSTDYMADLARVHVARRGWAEVEF</sequence>
<protein>
    <submittedName>
        <fullName evidence="1">Uncharacterized protein</fullName>
    </submittedName>
</protein>
<keyword evidence="2" id="KW-1185">Reference proteome</keyword>
<dbReference type="GO" id="GO:0009507">
    <property type="term" value="C:chloroplast"/>
    <property type="evidence" value="ECO:0007669"/>
    <property type="project" value="TreeGrafter"/>
</dbReference>
<evidence type="ECO:0000313" key="2">
    <source>
        <dbReference type="Proteomes" id="UP000604046"/>
    </source>
</evidence>
<dbReference type="Gene3D" id="1.25.40.10">
    <property type="entry name" value="Tetratricopeptide repeat domain"/>
    <property type="match status" value="1"/>
</dbReference>
<dbReference type="InterPro" id="IPR011990">
    <property type="entry name" value="TPR-like_helical_dom_sf"/>
</dbReference>
<dbReference type="SUPFAM" id="SSF48452">
    <property type="entry name" value="TPR-like"/>
    <property type="match status" value="1"/>
</dbReference>
<dbReference type="EMBL" id="CAJNDS010002255">
    <property type="protein sequence ID" value="CAE7394591.1"/>
    <property type="molecule type" value="Genomic_DNA"/>
</dbReference>
<gene>
    <name evidence="1" type="ORF">SNAT2548_LOCUS21499</name>
</gene>
<proteinExistence type="predicted"/>
<comment type="caution">
    <text evidence="1">The sequence shown here is derived from an EMBL/GenBank/DDBJ whole genome shotgun (WGS) entry which is preliminary data.</text>
</comment>
<dbReference type="PANTHER" id="PTHR47908">
    <property type="match status" value="1"/>
</dbReference>
<dbReference type="Proteomes" id="UP000604046">
    <property type="component" value="Unassembled WGS sequence"/>
</dbReference>